<dbReference type="InterPro" id="IPR050586">
    <property type="entry name" value="CPA3_Na-H_Antiporter_D"/>
</dbReference>
<feature type="transmembrane region" description="Helical" evidence="8">
    <location>
        <begin position="310"/>
        <end position="331"/>
    </location>
</feature>
<keyword evidence="6 8" id="KW-0472">Membrane</keyword>
<feature type="transmembrane region" description="Helical" evidence="8">
    <location>
        <begin position="74"/>
        <end position="102"/>
    </location>
</feature>
<evidence type="ECO:0000256" key="4">
    <source>
        <dbReference type="ARBA" id="ARBA00022692"/>
    </source>
</evidence>
<dbReference type="EMBL" id="JASNVH010000005">
    <property type="protein sequence ID" value="MDK4306672.1"/>
    <property type="molecule type" value="Genomic_DNA"/>
</dbReference>
<sequence length="530" mass="56342">MDIAALLPLFTALPLVLGGVLVVGHRFQLLQDIVLFATLTGSIAASAALFPLVSDGQTIAHNIGMWGFGYSIPFVADMFAVLMLVTTAVLGLVCAWFAAALGLTKQRFAAPLILILMAGVFGAILTGDLFNFFVCLEIMLLPSYGLYALTIHQRGGSLLVGGMRLFIASNLLGSTLYMVGVGLVYGTAGSINLAELAGAAKEDPAVALAGAVCLLAMFIKASIVPVHSWLAQTYPYTSPAITALFSGLHTKVGVYMIYRIYAVLFDGDDRFLWIMVALFSLTMVVGVLGAVGEKTTRSILAFHMVSQLGYIMMGVALFTELGLAAGIFYLVHHMIVKASLFMSTGAIEVQYGTGELGKVTAMAKREPIMAVAFFVAALSLAGIPPFSGFVAKFSLMIATWEVNWIYPLAVMVVVSLLTLLSMLKIWGGVFWGNPKTPLPDPAHGQDPDGPHATLGGGVATYTRSDSQTMTEDKTTKKPKSRIGFWLAAPAVITAVITLVLGVGGEYLMQYSEVAANNLMDTSSYVEAVKN</sequence>
<comment type="caution">
    <text evidence="10">The sequence shown here is derived from an EMBL/GenBank/DDBJ whole genome shotgun (WGS) entry which is preliminary data.</text>
</comment>
<dbReference type="GO" id="GO:0005886">
    <property type="term" value="C:plasma membrane"/>
    <property type="evidence" value="ECO:0007669"/>
    <property type="project" value="UniProtKB-SubCell"/>
</dbReference>
<evidence type="ECO:0000313" key="10">
    <source>
        <dbReference type="EMBL" id="MDK4306672.1"/>
    </source>
</evidence>
<feature type="transmembrane region" description="Helical" evidence="8">
    <location>
        <begin position="206"/>
        <end position="230"/>
    </location>
</feature>
<evidence type="ECO:0000256" key="1">
    <source>
        <dbReference type="ARBA" id="ARBA00004651"/>
    </source>
</evidence>
<name>A0AAP4F7W0_9CORY</name>
<reference evidence="10" key="1">
    <citation type="submission" date="2023-05" db="EMBL/GenBank/DDBJ databases">
        <title>Metabolic capabilities are highly conserved among human nasal-associated Corynebacterium species in pangenomic analyses.</title>
        <authorList>
            <person name="Tran T.H."/>
            <person name="Roberts A.Q."/>
            <person name="Escapa I.F."/>
            <person name="Gao W."/>
            <person name="Conlan S."/>
            <person name="Kong H."/>
            <person name="Segre J.A."/>
            <person name="Kelly M.S."/>
            <person name="Lemon K.P."/>
        </authorList>
    </citation>
    <scope>NUCLEOTIDE SEQUENCE</scope>
    <source>
        <strain evidence="10">KPL2773</strain>
    </source>
</reference>
<evidence type="ECO:0000256" key="2">
    <source>
        <dbReference type="ARBA" id="ARBA00005346"/>
    </source>
</evidence>
<feature type="transmembrane region" description="Helical" evidence="8">
    <location>
        <begin position="270"/>
        <end position="290"/>
    </location>
</feature>
<feature type="transmembrane region" description="Helical" evidence="8">
    <location>
        <begin position="236"/>
        <end position="258"/>
    </location>
</feature>
<dbReference type="NCBIfam" id="NF006238">
    <property type="entry name" value="PRK08375.1-4"/>
    <property type="match status" value="1"/>
</dbReference>
<dbReference type="InterPro" id="IPR001750">
    <property type="entry name" value="ND/Mrp_TM"/>
</dbReference>
<keyword evidence="5 8" id="KW-1133">Transmembrane helix</keyword>
<feature type="transmembrane region" description="Helical" evidence="8">
    <location>
        <begin position="368"/>
        <end position="384"/>
    </location>
</feature>
<feature type="transmembrane region" description="Helical" evidence="8">
    <location>
        <begin position="404"/>
        <end position="426"/>
    </location>
</feature>
<evidence type="ECO:0000256" key="8">
    <source>
        <dbReference type="SAM" id="Phobius"/>
    </source>
</evidence>
<feature type="transmembrane region" description="Helical" evidence="8">
    <location>
        <begin position="482"/>
        <end position="502"/>
    </location>
</feature>
<comment type="similarity">
    <text evidence="2">Belongs to the CPA3 antiporters (TC 2.A.63) subunit D family.</text>
</comment>
<evidence type="ECO:0000259" key="9">
    <source>
        <dbReference type="Pfam" id="PF00361"/>
    </source>
</evidence>
<dbReference type="PANTHER" id="PTHR42703:SF1">
    <property type="entry name" value="NA(+)_H(+) ANTIPORTER SUBUNIT D1"/>
    <property type="match status" value="1"/>
</dbReference>
<evidence type="ECO:0000256" key="6">
    <source>
        <dbReference type="ARBA" id="ARBA00023136"/>
    </source>
</evidence>
<dbReference type="RefSeq" id="WP_284588819.1">
    <property type="nucleotide sequence ID" value="NZ_JASNUC010000004.1"/>
</dbReference>
<accession>A0AAP4F7W0</accession>
<feature type="transmembrane region" description="Helical" evidence="8">
    <location>
        <begin position="34"/>
        <end position="53"/>
    </location>
</feature>
<proteinExistence type="inferred from homology"/>
<dbReference type="GO" id="GO:0008137">
    <property type="term" value="F:NADH dehydrogenase (ubiquinone) activity"/>
    <property type="evidence" value="ECO:0007669"/>
    <property type="project" value="InterPro"/>
</dbReference>
<organism evidence="10 11">
    <name type="scientific">Corynebacterium pseudodiphtheriticum</name>
    <dbReference type="NCBI Taxonomy" id="37637"/>
    <lineage>
        <taxon>Bacteria</taxon>
        <taxon>Bacillati</taxon>
        <taxon>Actinomycetota</taxon>
        <taxon>Actinomycetes</taxon>
        <taxon>Mycobacteriales</taxon>
        <taxon>Corynebacteriaceae</taxon>
        <taxon>Corynebacterium</taxon>
    </lineage>
</organism>
<dbReference type="PRINTS" id="PR01437">
    <property type="entry name" value="NUOXDRDTASE4"/>
</dbReference>
<dbReference type="GO" id="GO:0042773">
    <property type="term" value="P:ATP synthesis coupled electron transport"/>
    <property type="evidence" value="ECO:0007669"/>
    <property type="project" value="InterPro"/>
</dbReference>
<dbReference type="InterPro" id="IPR003918">
    <property type="entry name" value="NADH_UbQ_OxRdtase"/>
</dbReference>
<evidence type="ECO:0000256" key="7">
    <source>
        <dbReference type="RuleBase" id="RU000320"/>
    </source>
</evidence>
<dbReference type="Proteomes" id="UP001224412">
    <property type="component" value="Unassembled WGS sequence"/>
</dbReference>
<dbReference type="Pfam" id="PF00361">
    <property type="entry name" value="Proton_antipo_M"/>
    <property type="match status" value="1"/>
</dbReference>
<gene>
    <name evidence="10" type="ORF">QPX42_03780</name>
</gene>
<dbReference type="AlphaFoldDB" id="A0AAP4F7W0"/>
<feature type="transmembrane region" description="Helical" evidence="8">
    <location>
        <begin position="108"/>
        <end position="125"/>
    </location>
</feature>
<keyword evidence="3" id="KW-1003">Cell membrane</keyword>
<feature type="domain" description="NADH:quinone oxidoreductase/Mrp antiporter transmembrane" evidence="9">
    <location>
        <begin position="127"/>
        <end position="418"/>
    </location>
</feature>
<feature type="transmembrane region" description="Helical" evidence="8">
    <location>
        <begin position="171"/>
        <end position="194"/>
    </location>
</feature>
<protein>
    <submittedName>
        <fullName evidence="10">Monovalent cation/H+ antiporter subunit D family protein</fullName>
    </submittedName>
</protein>
<evidence type="ECO:0000256" key="5">
    <source>
        <dbReference type="ARBA" id="ARBA00022989"/>
    </source>
</evidence>
<dbReference type="PANTHER" id="PTHR42703">
    <property type="entry name" value="NADH DEHYDROGENASE"/>
    <property type="match status" value="1"/>
</dbReference>
<evidence type="ECO:0000256" key="3">
    <source>
        <dbReference type="ARBA" id="ARBA00022475"/>
    </source>
</evidence>
<keyword evidence="4 7" id="KW-0812">Transmembrane</keyword>
<evidence type="ECO:0000313" key="11">
    <source>
        <dbReference type="Proteomes" id="UP001224412"/>
    </source>
</evidence>
<comment type="subcellular location">
    <subcellularLocation>
        <location evidence="1">Cell membrane</location>
        <topology evidence="1">Multi-pass membrane protein</topology>
    </subcellularLocation>
    <subcellularLocation>
        <location evidence="7">Membrane</location>
        <topology evidence="7">Multi-pass membrane protein</topology>
    </subcellularLocation>
</comment>